<comment type="catalytic activity">
    <reaction evidence="2">
        <text>all-trans-retinol + an acyl-CoA = an all-trans-retinyl ester + CoA</text>
        <dbReference type="Rhea" id="RHEA:11488"/>
        <dbReference type="ChEBI" id="CHEBI:17336"/>
        <dbReference type="ChEBI" id="CHEBI:57287"/>
        <dbReference type="ChEBI" id="CHEBI:58342"/>
        <dbReference type="ChEBI" id="CHEBI:63410"/>
        <dbReference type="EC" id="2.3.1.76"/>
    </reaction>
    <physiologicalReaction direction="left-to-right" evidence="2">
        <dbReference type="Rhea" id="RHEA:11489"/>
    </physiologicalReaction>
</comment>
<evidence type="ECO:0000256" key="19">
    <source>
        <dbReference type="ARBA" id="ARBA00047609"/>
    </source>
</evidence>
<reference evidence="33" key="1">
    <citation type="submission" date="2025-08" db="UniProtKB">
        <authorList>
            <consortium name="RefSeq"/>
        </authorList>
    </citation>
    <scope>IDENTIFICATION</scope>
    <source>
        <tissue evidence="33">Whole sample</tissue>
    </source>
</reference>
<evidence type="ECO:0000256" key="10">
    <source>
        <dbReference type="ARBA" id="ARBA00009010"/>
    </source>
</evidence>
<evidence type="ECO:0000256" key="9">
    <source>
        <dbReference type="ARBA" id="ARBA00005175"/>
    </source>
</evidence>
<feature type="transmembrane region" description="Helical" evidence="31">
    <location>
        <begin position="590"/>
        <end position="608"/>
    </location>
</feature>
<evidence type="ECO:0000256" key="24">
    <source>
        <dbReference type="ARBA" id="ARBA00048634"/>
    </source>
</evidence>
<comment type="catalytic activity">
    <reaction evidence="23">
        <text>1-octadecanoyl-2-(5Z,8Z,11Z,14Z-eicosatetraenoyl)-sn-glycerol + (9Z)-octadecenoyl-CoA = 1-octadecanoyl-2-(5Z,8Z,11Z,14Z)-eicosatetraenoyl-3-(9Z)-octadecenoyl-sn-glycerol + CoA</text>
        <dbReference type="Rhea" id="RHEA:38307"/>
        <dbReference type="ChEBI" id="CHEBI:57287"/>
        <dbReference type="ChEBI" id="CHEBI:57387"/>
        <dbReference type="ChEBI" id="CHEBI:75728"/>
        <dbReference type="ChEBI" id="CHEBI:75729"/>
    </reaction>
    <physiologicalReaction direction="left-to-right" evidence="23">
        <dbReference type="Rhea" id="RHEA:38308"/>
    </physiologicalReaction>
</comment>
<comment type="catalytic activity">
    <reaction evidence="6">
        <text>1,2-di-(9Z-octadecenoyl)-sn-glycerol + hexadecanoyl-CoA = 1,2-di-(9Z)-octadecenoyl-3-hexadecanoyl-sn-glycerol + CoA</text>
        <dbReference type="Rhea" id="RHEA:38163"/>
        <dbReference type="ChEBI" id="CHEBI:52333"/>
        <dbReference type="ChEBI" id="CHEBI:57287"/>
        <dbReference type="ChEBI" id="CHEBI:57379"/>
        <dbReference type="ChEBI" id="CHEBI:75583"/>
    </reaction>
    <physiologicalReaction direction="left-to-right" evidence="6">
        <dbReference type="Rhea" id="RHEA:38164"/>
    </physiologicalReaction>
</comment>
<dbReference type="PANTHER" id="PTHR10408">
    <property type="entry name" value="STEROL O-ACYLTRANSFERASE"/>
    <property type="match status" value="1"/>
</dbReference>
<comment type="catalytic activity">
    <reaction evidence="20">
        <text>1-O-(9Z-octadecenyl)-glycerol + (9Z)-octadecenoyl-CoA = 1-O-(9Z-octadecyl)-3-(9Z-octadecenoyl)-glycerol + CoA</text>
        <dbReference type="Rhea" id="RHEA:55340"/>
        <dbReference type="ChEBI" id="CHEBI:34116"/>
        <dbReference type="ChEBI" id="CHEBI:57287"/>
        <dbReference type="ChEBI" id="CHEBI:57387"/>
        <dbReference type="ChEBI" id="CHEBI:197429"/>
    </reaction>
    <physiologicalReaction direction="left-to-right" evidence="20">
        <dbReference type="Rhea" id="RHEA:55341"/>
    </physiologicalReaction>
</comment>
<dbReference type="RefSeq" id="XP_022340814.1">
    <property type="nucleotide sequence ID" value="XM_022485106.1"/>
</dbReference>
<evidence type="ECO:0000256" key="13">
    <source>
        <dbReference type="ARBA" id="ARBA00022824"/>
    </source>
</evidence>
<comment type="catalytic activity">
    <reaction evidence="18">
        <text>1,2-di-(9Z-octadecenoyl)-sn-glycerol + (9Z)-octadecenoyl-CoA = 1,2,3-tri-(9Z-octadecenoyl)-glycerol + CoA</text>
        <dbReference type="Rhea" id="RHEA:38219"/>
        <dbReference type="ChEBI" id="CHEBI:52333"/>
        <dbReference type="ChEBI" id="CHEBI:53753"/>
        <dbReference type="ChEBI" id="CHEBI:57287"/>
        <dbReference type="ChEBI" id="CHEBI:57387"/>
    </reaction>
    <physiologicalReaction direction="left-to-right" evidence="18">
        <dbReference type="Rhea" id="RHEA:38220"/>
    </physiologicalReaction>
</comment>
<dbReference type="PIRSF" id="PIRSF000439">
    <property type="entry name" value="Oat_ACAT_DAG_ARE"/>
    <property type="match status" value="1"/>
</dbReference>
<feature type="transmembrane region" description="Helical" evidence="31">
    <location>
        <begin position="255"/>
        <end position="275"/>
    </location>
</feature>
<comment type="catalytic activity">
    <reaction evidence="3">
        <text>13-cis-retinol + hexadecanoyl-CoA = 13-cis-retinyl hexadecanoate + CoA</text>
        <dbReference type="Rhea" id="RHEA:55296"/>
        <dbReference type="ChEBI" id="CHEBI:45479"/>
        <dbReference type="ChEBI" id="CHEBI:57287"/>
        <dbReference type="ChEBI" id="CHEBI:57379"/>
        <dbReference type="ChEBI" id="CHEBI:138722"/>
    </reaction>
    <physiologicalReaction direction="left-to-right" evidence="3">
        <dbReference type="Rhea" id="RHEA:55297"/>
    </physiologicalReaction>
</comment>
<gene>
    <name evidence="33" type="primary">LOC111135236</name>
</gene>
<dbReference type="OrthoDB" id="10039049at2759"/>
<dbReference type="Proteomes" id="UP000694844">
    <property type="component" value="Chromosome 5"/>
</dbReference>
<comment type="similarity">
    <text evidence="10 29">Belongs to the membrane-bound acyltransferase family. Sterol o-acyltransferase subfamily.</text>
</comment>
<comment type="catalytic activity">
    <reaction evidence="1">
        <text>hexadecane-1,2-diol + hexadecanoyl-CoA = 2-hydroxyhexadecyl hexadecanoate + CoA</text>
        <dbReference type="Rhea" id="RHEA:38171"/>
        <dbReference type="ChEBI" id="CHEBI:57287"/>
        <dbReference type="ChEBI" id="CHEBI:57379"/>
        <dbReference type="ChEBI" id="CHEBI:75586"/>
        <dbReference type="ChEBI" id="CHEBI:75587"/>
    </reaction>
    <physiologicalReaction direction="left-to-right" evidence="1">
        <dbReference type="Rhea" id="RHEA:38172"/>
    </physiologicalReaction>
</comment>
<evidence type="ECO:0000256" key="23">
    <source>
        <dbReference type="ARBA" id="ARBA00048614"/>
    </source>
</evidence>
<keyword evidence="11 29" id="KW-0808">Transferase</keyword>
<keyword evidence="32" id="KW-1185">Reference proteome</keyword>
<feature type="transmembrane region" description="Helical" evidence="31">
    <location>
        <begin position="287"/>
        <end position="307"/>
    </location>
</feature>
<dbReference type="PANTHER" id="PTHR10408:SF7">
    <property type="entry name" value="DIACYLGLYCEROL O-ACYLTRANSFERASE 1"/>
    <property type="match status" value="1"/>
</dbReference>
<evidence type="ECO:0000256" key="6">
    <source>
        <dbReference type="ARBA" id="ARBA00001349"/>
    </source>
</evidence>
<comment type="catalytic activity">
    <reaction evidence="24">
        <text>an acyl-CoA + a 1,2-diacyl-sn-glycerol = a triacyl-sn-glycerol + CoA</text>
        <dbReference type="Rhea" id="RHEA:10868"/>
        <dbReference type="ChEBI" id="CHEBI:17815"/>
        <dbReference type="ChEBI" id="CHEBI:57287"/>
        <dbReference type="ChEBI" id="CHEBI:58342"/>
        <dbReference type="ChEBI" id="CHEBI:64615"/>
        <dbReference type="EC" id="2.3.1.20"/>
    </reaction>
    <physiologicalReaction direction="left-to-right" evidence="24">
        <dbReference type="Rhea" id="RHEA:10869"/>
    </physiologicalReaction>
</comment>
<comment type="catalytic activity">
    <reaction evidence="5">
        <text>2-(9Z-octadecenoyl)-glycerol + hexadecanoyl-CoA = 1-hexadecanoyl-2-(9Z-octadecenoyl)-sn-glycerol + CoA</text>
        <dbReference type="Rhea" id="RHEA:38071"/>
        <dbReference type="ChEBI" id="CHEBI:57287"/>
        <dbReference type="ChEBI" id="CHEBI:57379"/>
        <dbReference type="ChEBI" id="CHEBI:73990"/>
        <dbReference type="ChEBI" id="CHEBI:75466"/>
    </reaction>
    <physiologicalReaction direction="left-to-right" evidence="5">
        <dbReference type="Rhea" id="RHEA:38072"/>
    </physiologicalReaction>
</comment>
<evidence type="ECO:0000256" key="7">
    <source>
        <dbReference type="ARBA" id="ARBA00001764"/>
    </source>
</evidence>
<keyword evidence="13 29" id="KW-0256">Endoplasmic reticulum</keyword>
<evidence type="ECO:0000256" key="4">
    <source>
        <dbReference type="ARBA" id="ARBA00001118"/>
    </source>
</evidence>
<evidence type="ECO:0000313" key="33">
    <source>
        <dbReference type="RefSeq" id="XP_022340814.1"/>
    </source>
</evidence>
<evidence type="ECO:0000256" key="29">
    <source>
        <dbReference type="PIRNR" id="PIRNR000439"/>
    </source>
</evidence>
<dbReference type="InterPro" id="IPR027251">
    <property type="entry name" value="Diacylglycerol_acylTrfase1"/>
</dbReference>
<comment type="subunit">
    <text evidence="17">Homodimer or homotetramer; both forms have similar enzymatic activities.</text>
</comment>
<evidence type="ECO:0000256" key="18">
    <source>
        <dbReference type="ARBA" id="ARBA00047367"/>
    </source>
</evidence>
<feature type="transmembrane region" description="Helical" evidence="31">
    <location>
        <begin position="313"/>
        <end position="334"/>
    </location>
</feature>
<accession>A0A8B8ELN4</accession>
<evidence type="ECO:0000256" key="14">
    <source>
        <dbReference type="ARBA" id="ARBA00022989"/>
    </source>
</evidence>
<dbReference type="UniPathway" id="UPA00230"/>
<dbReference type="InterPro" id="IPR004299">
    <property type="entry name" value="MBOAT_fam"/>
</dbReference>
<evidence type="ECO:0000256" key="26">
    <source>
        <dbReference type="ARBA" id="ARBA00048907"/>
    </source>
</evidence>
<comment type="subcellular location">
    <subcellularLocation>
        <location evidence="8 29">Endoplasmic reticulum membrane</location>
        <topology evidence="8 29">Multi-pass membrane protein</topology>
    </subcellularLocation>
</comment>
<comment type="catalytic activity">
    <reaction evidence="4">
        <text>hexadecane-1,2-diol + 2 hexadecanoyl-CoA = 1,2-O,O-dihexadecanoyl-1,2-hexadecanediol + 2 CoA</text>
        <dbReference type="Rhea" id="RHEA:38211"/>
        <dbReference type="ChEBI" id="CHEBI:57287"/>
        <dbReference type="ChEBI" id="CHEBI:57379"/>
        <dbReference type="ChEBI" id="CHEBI:75586"/>
        <dbReference type="ChEBI" id="CHEBI:75608"/>
    </reaction>
    <physiologicalReaction direction="left-to-right" evidence="4">
        <dbReference type="Rhea" id="RHEA:38212"/>
    </physiologicalReaction>
</comment>
<dbReference type="KEGG" id="cvn:111135236"/>
<evidence type="ECO:0000256" key="25">
    <source>
        <dbReference type="ARBA" id="ARBA00048728"/>
    </source>
</evidence>
<dbReference type="GO" id="GO:0050252">
    <property type="term" value="F:retinol O-fatty-acyltransferase activity"/>
    <property type="evidence" value="ECO:0007669"/>
    <property type="project" value="UniProtKB-EC"/>
</dbReference>
<evidence type="ECO:0000256" key="22">
    <source>
        <dbReference type="ARBA" id="ARBA00048135"/>
    </source>
</evidence>
<keyword evidence="16 29" id="KW-0012">Acyltransferase</keyword>
<evidence type="ECO:0000256" key="11">
    <source>
        <dbReference type="ARBA" id="ARBA00022679"/>
    </source>
</evidence>
<protein>
    <recommendedName>
        <fullName evidence="29">O-acyltransferase</fullName>
    </recommendedName>
</protein>
<evidence type="ECO:0000256" key="15">
    <source>
        <dbReference type="ARBA" id="ARBA00023136"/>
    </source>
</evidence>
<feature type="transmembrane region" description="Helical" evidence="31">
    <location>
        <begin position="465"/>
        <end position="486"/>
    </location>
</feature>
<keyword evidence="15 29" id="KW-0472">Membrane</keyword>
<comment type="catalytic activity">
    <reaction evidence="25">
        <text>1,2-di-(9Z-octadecenoyl)-glycerol + (9Z)-octadecenoate + H(+) = 1,2,3-tri-(9Z-octadecenoyl)-glycerol + H2O</text>
        <dbReference type="Rhea" id="RHEA:38379"/>
        <dbReference type="ChEBI" id="CHEBI:15377"/>
        <dbReference type="ChEBI" id="CHEBI:15378"/>
        <dbReference type="ChEBI" id="CHEBI:30823"/>
        <dbReference type="ChEBI" id="CHEBI:52323"/>
        <dbReference type="ChEBI" id="CHEBI:53753"/>
    </reaction>
    <physiologicalReaction direction="left-to-right" evidence="25">
        <dbReference type="Rhea" id="RHEA:38380"/>
    </physiologicalReaction>
</comment>
<evidence type="ECO:0000256" key="20">
    <source>
        <dbReference type="ARBA" id="ARBA00047807"/>
    </source>
</evidence>
<keyword evidence="12 31" id="KW-0812">Transmembrane</keyword>
<dbReference type="Pfam" id="PF03062">
    <property type="entry name" value="MBOAT"/>
    <property type="match status" value="1"/>
</dbReference>
<evidence type="ECO:0000256" key="1">
    <source>
        <dbReference type="ARBA" id="ARBA00000174"/>
    </source>
</evidence>
<comment type="catalytic activity">
    <reaction evidence="22">
        <text>2-(9Z-octadecenoyl)-glycerol + (9Z)-octadecenoyl-CoA = 1,2-di-(9Z-octadecenoyl)-sn-glycerol + CoA</text>
        <dbReference type="Rhea" id="RHEA:37911"/>
        <dbReference type="ChEBI" id="CHEBI:52333"/>
        <dbReference type="ChEBI" id="CHEBI:57287"/>
        <dbReference type="ChEBI" id="CHEBI:57387"/>
        <dbReference type="ChEBI" id="CHEBI:73990"/>
    </reaction>
    <physiologicalReaction direction="left-to-right" evidence="22">
        <dbReference type="Rhea" id="RHEA:37912"/>
    </physiologicalReaction>
</comment>
<comment type="catalytic activity">
    <reaction evidence="28">
        <text>1,3-di-(9Z-octadecenoyl)-glycerol + (9Z)-octadecenoyl-CoA = 1,2,3-tri-(9Z-octadecenoyl)-glycerol + CoA</text>
        <dbReference type="Rhea" id="RHEA:38435"/>
        <dbReference type="ChEBI" id="CHEBI:53753"/>
        <dbReference type="ChEBI" id="CHEBI:57287"/>
        <dbReference type="ChEBI" id="CHEBI:57387"/>
        <dbReference type="ChEBI" id="CHEBI:75735"/>
    </reaction>
    <physiologicalReaction direction="left-to-right" evidence="28">
        <dbReference type="Rhea" id="RHEA:38436"/>
    </physiologicalReaction>
</comment>
<evidence type="ECO:0000256" key="31">
    <source>
        <dbReference type="SAM" id="Phobius"/>
    </source>
</evidence>
<feature type="active site" evidence="30">
    <location>
        <position position="548"/>
    </location>
</feature>
<evidence type="ECO:0000256" key="12">
    <source>
        <dbReference type="ARBA" id="ARBA00022692"/>
    </source>
</evidence>
<feature type="transmembrane region" description="Helical" evidence="31">
    <location>
        <begin position="530"/>
        <end position="547"/>
    </location>
</feature>
<dbReference type="InterPro" id="IPR014371">
    <property type="entry name" value="Oat_ACAT_DAG_ARE"/>
</dbReference>
<dbReference type="GO" id="GO:0019432">
    <property type="term" value="P:triglyceride biosynthetic process"/>
    <property type="evidence" value="ECO:0007669"/>
    <property type="project" value="InterPro"/>
</dbReference>
<evidence type="ECO:0000256" key="8">
    <source>
        <dbReference type="ARBA" id="ARBA00004477"/>
    </source>
</evidence>
<evidence type="ECO:0000256" key="3">
    <source>
        <dbReference type="ARBA" id="ARBA00000895"/>
    </source>
</evidence>
<keyword evidence="14 31" id="KW-1133">Transmembrane helix</keyword>
<dbReference type="GeneID" id="111135236"/>
<dbReference type="GO" id="GO:0004144">
    <property type="term" value="F:diacylglycerol O-acyltransferase activity"/>
    <property type="evidence" value="ECO:0007669"/>
    <property type="project" value="UniProtKB-EC"/>
</dbReference>
<feature type="transmembrane region" description="Helical" evidence="31">
    <location>
        <begin position="415"/>
        <end position="434"/>
    </location>
</feature>
<dbReference type="PIRSF" id="PIRSF500231">
    <property type="entry name" value="Oat_dag"/>
    <property type="match status" value="1"/>
</dbReference>
<evidence type="ECO:0000313" key="32">
    <source>
        <dbReference type="Proteomes" id="UP000694844"/>
    </source>
</evidence>
<evidence type="ECO:0000256" key="27">
    <source>
        <dbReference type="ARBA" id="ARBA00049168"/>
    </source>
</evidence>
<sequence>MQCKYSTEFPIYCVCFAKTSKMLIEDQRILDNAFPKKIVAEKSEELLDSTDNYRYYASVSLGDINNNSESAENSPKICYKRRRSDDIDTKSNDDSTDSVDKTASVDSEATCKKCDENCKNHPETKHTKTKFDNEKQAEVQVKEACIKNKQIEKGNSDGKSTGVIWSNWIPSFLKEPEYILTSLKNKGFIHRHADSLFSTDSGFTNYRGLLNLCILLLALSNTRLFIENLIKYGILIDPVKVIQYFLREPYSWPNALLLFCANFYILFTYGVEVLLSKEVLSERLGLVLNVINLLLSLIVPATVILFVHPNPGFSVVTCGVSTVVFLKLVSYVCVNKWCREKRSESKRLHRRKSVSMSEGKEKNMMNGDVVTDFVSYPDNLTLKDMYYFICTPTLCYELNFPRTIRIRKRFLVKRFIEMTFLAQLMTGLVQQWIIPTVNNSMKPLADMEIPLVIERLLKLAVPNHLIWLIFFYWFFHSCLNVSAELLRFGDREFYRDWWNAESISEFWQNWNVPVHRWALRHLYKPLLRRGVSKQVASVAVFATSAFFHEYLLSVPLRMFRVWAFTAMLMQVPLAMFTAKVCKGRHQIGNMIVWMSLILGQPIAILAYVHDYYIGNVLLAMRD</sequence>
<name>A0A8B8ELN4_CRAVI</name>
<evidence type="ECO:0000256" key="16">
    <source>
        <dbReference type="ARBA" id="ARBA00023315"/>
    </source>
</evidence>
<dbReference type="GO" id="GO:0005789">
    <property type="term" value="C:endoplasmic reticulum membrane"/>
    <property type="evidence" value="ECO:0007669"/>
    <property type="project" value="UniProtKB-SubCell"/>
</dbReference>
<evidence type="ECO:0000256" key="2">
    <source>
        <dbReference type="ARBA" id="ARBA00000633"/>
    </source>
</evidence>
<comment type="catalytic activity">
    <reaction evidence="19">
        <text>1-O-(9Z-octadecyl)-3-(9Z-octadecenoyl)-glycerol + (9Z)-octadecenoyl-CoA = 1-O-(9Z-octadecenyl)-2,3-di-(9Z-octadecenoyl)glycerol + CoA</text>
        <dbReference type="Rhea" id="RHEA:55344"/>
        <dbReference type="ChEBI" id="CHEBI:57287"/>
        <dbReference type="ChEBI" id="CHEBI:57387"/>
        <dbReference type="ChEBI" id="CHEBI:138735"/>
        <dbReference type="ChEBI" id="CHEBI:197429"/>
    </reaction>
    <physiologicalReaction direction="left-to-right" evidence="19">
        <dbReference type="Rhea" id="RHEA:55345"/>
    </physiologicalReaction>
</comment>
<evidence type="ECO:0000256" key="17">
    <source>
        <dbReference type="ARBA" id="ARBA00023610"/>
    </source>
</evidence>
<evidence type="ECO:0000256" key="5">
    <source>
        <dbReference type="ARBA" id="ARBA00001313"/>
    </source>
</evidence>
<proteinExistence type="inferred from homology"/>
<comment type="catalytic activity">
    <reaction evidence="7">
        <text>all-trans-retinol + hexadecanoyl-CoA = all-trans-retinyl hexadecanoate + CoA</text>
        <dbReference type="Rhea" id="RHEA:38175"/>
        <dbReference type="ChEBI" id="CHEBI:17336"/>
        <dbReference type="ChEBI" id="CHEBI:17616"/>
        <dbReference type="ChEBI" id="CHEBI:57287"/>
        <dbReference type="ChEBI" id="CHEBI:57379"/>
    </reaction>
    <physiologicalReaction direction="left-to-right" evidence="7">
        <dbReference type="Rhea" id="RHEA:38176"/>
    </physiologicalReaction>
</comment>
<evidence type="ECO:0000256" key="28">
    <source>
        <dbReference type="ARBA" id="ARBA00049549"/>
    </source>
</evidence>
<feature type="transmembrane region" description="Helical" evidence="31">
    <location>
        <begin position="559"/>
        <end position="578"/>
    </location>
</feature>
<dbReference type="AlphaFoldDB" id="A0A8B8ELN4"/>
<organism evidence="32 33">
    <name type="scientific">Crassostrea virginica</name>
    <name type="common">Eastern oyster</name>
    <dbReference type="NCBI Taxonomy" id="6565"/>
    <lineage>
        <taxon>Eukaryota</taxon>
        <taxon>Metazoa</taxon>
        <taxon>Spiralia</taxon>
        <taxon>Lophotrochozoa</taxon>
        <taxon>Mollusca</taxon>
        <taxon>Bivalvia</taxon>
        <taxon>Autobranchia</taxon>
        <taxon>Pteriomorphia</taxon>
        <taxon>Ostreida</taxon>
        <taxon>Ostreoidea</taxon>
        <taxon>Ostreidae</taxon>
        <taxon>Crassostrea</taxon>
    </lineage>
</organism>
<comment type="catalytic activity">
    <reaction evidence="21">
        <text>2,3-di-(9Z)-octadecenoyl-sn-glycerol + (9Z)-octadecenoyl-CoA = 1,2,3-tri-(9Z-octadecenoyl)-glycerol + CoA</text>
        <dbReference type="Rhea" id="RHEA:38439"/>
        <dbReference type="ChEBI" id="CHEBI:53753"/>
        <dbReference type="ChEBI" id="CHEBI:57287"/>
        <dbReference type="ChEBI" id="CHEBI:57387"/>
        <dbReference type="ChEBI" id="CHEBI:75824"/>
    </reaction>
    <physiologicalReaction direction="left-to-right" evidence="21">
        <dbReference type="Rhea" id="RHEA:38440"/>
    </physiologicalReaction>
</comment>
<evidence type="ECO:0000256" key="21">
    <source>
        <dbReference type="ARBA" id="ARBA00048096"/>
    </source>
</evidence>
<comment type="pathway">
    <text evidence="9">Lipid metabolism; glycerolipid metabolism.</text>
</comment>
<comment type="catalytic activity">
    <reaction evidence="27">
        <text>1-(9Z-octadecenoyl)-glycerol + (9Z)-octadecenoyl-CoA = 1,2-di-(9Z-octadecenoyl)-glycerol + CoA</text>
        <dbReference type="Rhea" id="RHEA:37915"/>
        <dbReference type="ChEBI" id="CHEBI:52323"/>
        <dbReference type="ChEBI" id="CHEBI:57287"/>
        <dbReference type="ChEBI" id="CHEBI:57387"/>
        <dbReference type="ChEBI" id="CHEBI:75342"/>
    </reaction>
    <physiologicalReaction direction="left-to-right" evidence="27">
        <dbReference type="Rhea" id="RHEA:37916"/>
    </physiologicalReaction>
</comment>
<evidence type="ECO:0000256" key="30">
    <source>
        <dbReference type="PIRSR" id="PIRSR000439-1"/>
    </source>
</evidence>
<comment type="catalytic activity">
    <reaction evidence="26">
        <text>hexadecan-1-ol + hexadecanoyl-CoA = hexadecyl hexadecanoate + CoA</text>
        <dbReference type="Rhea" id="RHEA:38167"/>
        <dbReference type="ChEBI" id="CHEBI:16125"/>
        <dbReference type="ChEBI" id="CHEBI:57287"/>
        <dbReference type="ChEBI" id="CHEBI:57379"/>
        <dbReference type="ChEBI" id="CHEBI:75584"/>
    </reaction>
    <physiologicalReaction direction="left-to-right" evidence="26">
        <dbReference type="Rhea" id="RHEA:38168"/>
    </physiologicalReaction>
</comment>